<gene>
    <name evidence="1" type="ORF">CEXT_734591</name>
</gene>
<sequence>MAFSQNYEDRRYGQVIIVRSTEDMVWGTYRNVSPKNSHFLEACNKAATASAFKKRQAWQEKFLVADMLFLYYGKNLFPLLALNPKRLNIITSHSHF</sequence>
<name>A0AAV4V0U0_CAEEX</name>
<dbReference type="EMBL" id="BPLR01013790">
    <property type="protein sequence ID" value="GIY63846.1"/>
    <property type="molecule type" value="Genomic_DNA"/>
</dbReference>
<keyword evidence="2" id="KW-1185">Reference proteome</keyword>
<accession>A0AAV4V0U0</accession>
<protein>
    <submittedName>
        <fullName evidence="1">Uncharacterized protein</fullName>
    </submittedName>
</protein>
<proteinExistence type="predicted"/>
<dbReference type="Proteomes" id="UP001054945">
    <property type="component" value="Unassembled WGS sequence"/>
</dbReference>
<reference evidence="1 2" key="1">
    <citation type="submission" date="2021-06" db="EMBL/GenBank/DDBJ databases">
        <title>Caerostris extrusa draft genome.</title>
        <authorList>
            <person name="Kono N."/>
            <person name="Arakawa K."/>
        </authorList>
    </citation>
    <scope>NUCLEOTIDE SEQUENCE [LARGE SCALE GENOMIC DNA]</scope>
</reference>
<comment type="caution">
    <text evidence="1">The sequence shown here is derived from an EMBL/GenBank/DDBJ whole genome shotgun (WGS) entry which is preliminary data.</text>
</comment>
<dbReference type="AlphaFoldDB" id="A0AAV4V0U0"/>
<organism evidence="1 2">
    <name type="scientific">Caerostris extrusa</name>
    <name type="common">Bark spider</name>
    <name type="synonym">Caerostris bankana</name>
    <dbReference type="NCBI Taxonomy" id="172846"/>
    <lineage>
        <taxon>Eukaryota</taxon>
        <taxon>Metazoa</taxon>
        <taxon>Ecdysozoa</taxon>
        <taxon>Arthropoda</taxon>
        <taxon>Chelicerata</taxon>
        <taxon>Arachnida</taxon>
        <taxon>Araneae</taxon>
        <taxon>Araneomorphae</taxon>
        <taxon>Entelegynae</taxon>
        <taxon>Araneoidea</taxon>
        <taxon>Araneidae</taxon>
        <taxon>Caerostris</taxon>
    </lineage>
</organism>
<evidence type="ECO:0000313" key="2">
    <source>
        <dbReference type="Proteomes" id="UP001054945"/>
    </source>
</evidence>
<evidence type="ECO:0000313" key="1">
    <source>
        <dbReference type="EMBL" id="GIY63846.1"/>
    </source>
</evidence>